<reference evidence="1" key="1">
    <citation type="submission" date="2021-03" db="EMBL/GenBank/DDBJ databases">
        <title>Acanthopleuribacteraceae sp. M133.</title>
        <authorList>
            <person name="Wang G."/>
        </authorList>
    </citation>
    <scope>NUCLEOTIDE SEQUENCE</scope>
    <source>
        <strain evidence="1">M133</strain>
    </source>
</reference>
<dbReference type="Proteomes" id="UP000663929">
    <property type="component" value="Chromosome"/>
</dbReference>
<evidence type="ECO:0000313" key="1">
    <source>
        <dbReference type="EMBL" id="QTD48594.1"/>
    </source>
</evidence>
<proteinExistence type="predicted"/>
<dbReference type="AlphaFoldDB" id="A0A8A4THB1"/>
<evidence type="ECO:0000313" key="2">
    <source>
        <dbReference type="Proteomes" id="UP000663929"/>
    </source>
</evidence>
<dbReference type="EMBL" id="CP071793">
    <property type="protein sequence ID" value="QTD48594.1"/>
    <property type="molecule type" value="Genomic_DNA"/>
</dbReference>
<gene>
    <name evidence="1" type="ORF">J3U87_23690</name>
</gene>
<sequence>MTDRFKPESSESIWMIWNILEQLEEIHRLIWEMYEESLVELLTLPEDPT</sequence>
<organism evidence="1 2">
    <name type="scientific">Sulfidibacter corallicola</name>
    <dbReference type="NCBI Taxonomy" id="2818388"/>
    <lineage>
        <taxon>Bacteria</taxon>
        <taxon>Pseudomonadati</taxon>
        <taxon>Acidobacteriota</taxon>
        <taxon>Holophagae</taxon>
        <taxon>Acanthopleuribacterales</taxon>
        <taxon>Acanthopleuribacteraceae</taxon>
        <taxon>Sulfidibacter</taxon>
    </lineage>
</organism>
<keyword evidence="2" id="KW-1185">Reference proteome</keyword>
<dbReference type="KEGG" id="scor:J3U87_23690"/>
<protein>
    <submittedName>
        <fullName evidence="1">Uncharacterized protein</fullName>
    </submittedName>
</protein>
<accession>A0A8A4THB1</accession>
<dbReference type="RefSeq" id="WP_237378247.1">
    <property type="nucleotide sequence ID" value="NZ_CP071793.1"/>
</dbReference>
<name>A0A8A4THB1_SULCO</name>